<organism evidence="1 2">
    <name type="scientific">Salimicrobium halophilum</name>
    <dbReference type="NCBI Taxonomy" id="86666"/>
    <lineage>
        <taxon>Bacteria</taxon>
        <taxon>Bacillati</taxon>
        <taxon>Bacillota</taxon>
        <taxon>Bacilli</taxon>
        <taxon>Bacillales</taxon>
        <taxon>Bacillaceae</taxon>
        <taxon>Salimicrobium</taxon>
    </lineage>
</organism>
<name>A0A1G8V4A1_9BACI</name>
<dbReference type="STRING" id="86666.SAMN04490247_2483"/>
<dbReference type="Proteomes" id="UP000199225">
    <property type="component" value="Unassembled WGS sequence"/>
</dbReference>
<proteinExistence type="predicted"/>
<sequence length="47" mass="5642">MLGSDVIMMKDFLNERKREKKYGKVYNNEKYRWLTNDRNAGSIQDVS</sequence>
<evidence type="ECO:0000313" key="2">
    <source>
        <dbReference type="Proteomes" id="UP000199225"/>
    </source>
</evidence>
<accession>A0A1G8V4A1</accession>
<reference evidence="2" key="1">
    <citation type="submission" date="2016-10" db="EMBL/GenBank/DDBJ databases">
        <authorList>
            <person name="Varghese N."/>
            <person name="Submissions S."/>
        </authorList>
    </citation>
    <scope>NUCLEOTIDE SEQUENCE [LARGE SCALE GENOMIC DNA]</scope>
    <source>
        <strain evidence="2">DSM 4771</strain>
    </source>
</reference>
<dbReference type="EMBL" id="FNEV01000008">
    <property type="protein sequence ID" value="SDJ60687.1"/>
    <property type="molecule type" value="Genomic_DNA"/>
</dbReference>
<keyword evidence="2" id="KW-1185">Reference proteome</keyword>
<evidence type="ECO:0000313" key="1">
    <source>
        <dbReference type="EMBL" id="SDJ60687.1"/>
    </source>
</evidence>
<dbReference type="AlphaFoldDB" id="A0A1G8V4A1"/>
<protein>
    <submittedName>
        <fullName evidence="1">Uncharacterized protein</fullName>
    </submittedName>
</protein>
<gene>
    <name evidence="1" type="ORF">SAMN04490247_2483</name>
</gene>